<keyword evidence="6 8" id="KW-0472">Membrane</keyword>
<dbReference type="Pfam" id="PF13727">
    <property type="entry name" value="CoA_binding_3"/>
    <property type="match status" value="1"/>
</dbReference>
<feature type="transmembrane region" description="Helical" evidence="8">
    <location>
        <begin position="120"/>
        <end position="140"/>
    </location>
</feature>
<reference evidence="10 11" key="1">
    <citation type="journal article" date="2014" name="World J. Microbiol. Biotechnol.">
        <title>Biodiversity and physiological characteristics of Antarctic and Arctic lichens-associated bacteria.</title>
        <authorList>
            <person name="Lee Y.M."/>
            <person name="Kim E.H."/>
            <person name="Lee H.K."/>
            <person name="Hong S.G."/>
        </authorList>
    </citation>
    <scope>NUCLEOTIDE SEQUENCE [LARGE SCALE GENOMIC DNA]</scope>
    <source>
        <strain evidence="10 11">PAMC 26569</strain>
    </source>
</reference>
<dbReference type="NCBIfam" id="TIGR03025">
    <property type="entry name" value="EPS_sugtrans"/>
    <property type="match status" value="1"/>
</dbReference>
<dbReference type="GO" id="GO:0000271">
    <property type="term" value="P:polysaccharide biosynthetic process"/>
    <property type="evidence" value="ECO:0007669"/>
    <property type="project" value="UniProtKB-KW"/>
</dbReference>
<dbReference type="PANTHER" id="PTHR30576">
    <property type="entry name" value="COLANIC BIOSYNTHESIS UDP-GLUCOSE LIPID CARRIER TRANSFERASE"/>
    <property type="match status" value="1"/>
</dbReference>
<dbReference type="InterPro" id="IPR017475">
    <property type="entry name" value="EPS_sugar_tfrase"/>
</dbReference>
<evidence type="ECO:0000256" key="3">
    <source>
        <dbReference type="ARBA" id="ARBA00022679"/>
    </source>
</evidence>
<dbReference type="PANTHER" id="PTHR30576:SF0">
    <property type="entry name" value="UNDECAPRENYL-PHOSPHATE N-ACETYLGALACTOSAMINYL 1-PHOSPHATE TRANSFERASE-RELATED"/>
    <property type="match status" value="1"/>
</dbReference>
<accession>A0A6M8HEB6</accession>
<dbReference type="EMBL" id="CP053708">
    <property type="protein sequence ID" value="QKE88760.1"/>
    <property type="molecule type" value="Genomic_DNA"/>
</dbReference>
<evidence type="ECO:0000256" key="2">
    <source>
        <dbReference type="ARBA" id="ARBA00006464"/>
    </source>
</evidence>
<dbReference type="KEGG" id="lck:HN018_00665"/>
<proteinExistence type="inferred from homology"/>
<dbReference type="Proteomes" id="UP000500767">
    <property type="component" value="Chromosome"/>
</dbReference>
<dbReference type="Pfam" id="PF02397">
    <property type="entry name" value="Bac_transf"/>
    <property type="match status" value="1"/>
</dbReference>
<evidence type="ECO:0000256" key="7">
    <source>
        <dbReference type="ARBA" id="ARBA00023169"/>
    </source>
</evidence>
<feature type="transmembrane region" description="Helical" evidence="8">
    <location>
        <begin position="29"/>
        <end position="54"/>
    </location>
</feature>
<evidence type="ECO:0000313" key="11">
    <source>
        <dbReference type="Proteomes" id="UP000500767"/>
    </source>
</evidence>
<feature type="transmembrane region" description="Helical" evidence="8">
    <location>
        <begin position="292"/>
        <end position="312"/>
    </location>
</feature>
<keyword evidence="11" id="KW-1185">Reference proteome</keyword>
<name>A0A6M8HEB6_9PROT</name>
<evidence type="ECO:0000256" key="1">
    <source>
        <dbReference type="ARBA" id="ARBA00004141"/>
    </source>
</evidence>
<comment type="subcellular location">
    <subcellularLocation>
        <location evidence="1">Membrane</location>
        <topology evidence="1">Multi-pass membrane protein</topology>
    </subcellularLocation>
</comment>
<keyword evidence="5 8" id="KW-1133">Transmembrane helix</keyword>
<dbReference type="InterPro" id="IPR003362">
    <property type="entry name" value="Bact_transf"/>
</dbReference>
<feature type="domain" description="Bacterial sugar transferase" evidence="9">
    <location>
        <begin position="284"/>
        <end position="472"/>
    </location>
</feature>
<dbReference type="GO" id="GO:0016780">
    <property type="term" value="F:phosphotransferase activity, for other substituted phosphate groups"/>
    <property type="evidence" value="ECO:0007669"/>
    <property type="project" value="TreeGrafter"/>
</dbReference>
<comment type="similarity">
    <text evidence="2">Belongs to the bacterial sugar transferase family.</text>
</comment>
<dbReference type="Gene3D" id="3.40.50.720">
    <property type="entry name" value="NAD(P)-binding Rossmann-like Domain"/>
    <property type="match status" value="1"/>
</dbReference>
<evidence type="ECO:0000256" key="6">
    <source>
        <dbReference type="ARBA" id="ARBA00023136"/>
    </source>
</evidence>
<dbReference type="RefSeq" id="WP_171832720.1">
    <property type="nucleotide sequence ID" value="NZ_CP053708.1"/>
</dbReference>
<gene>
    <name evidence="10" type="ORF">HN018_00665</name>
</gene>
<evidence type="ECO:0000256" key="5">
    <source>
        <dbReference type="ARBA" id="ARBA00022989"/>
    </source>
</evidence>
<evidence type="ECO:0000256" key="8">
    <source>
        <dbReference type="SAM" id="Phobius"/>
    </source>
</evidence>
<sequence>MDMHIASSHGAAVRAERVAARTWLARGSYLGVVVGFLVLEAAAIFVGGLIATLVDPRLATTVELRDLTETYLVLAAITALLRRPVQARETHTIWLLWLALLLGMMVANRHGRLDLEALTIWFVFAGCLLTICQFSCRWVLENVVARIPVPRTVAFLGNSDSAAAVLAQLHGSRYSQVHVIGFFDDRIGRAGPLTDLLPCLGAIDGLVSYIQDAELSEVYMALPWSAGPRISQLIERLRFLPLTVRLIPDHVPPALPGRGNQQLQGVVMPTLMLPPFSNAGAIFKRTFDLCGAGILLIPLVPLFIVVGLCIRFDSAGPVFFRQVRSGQYGQPFRIYKFRSLHVAQADSAAETLVSAGDRRVTRVGQILRKYSIDEFPQIFNVLLGQMSLVGPRPHAQRAKADGRIYAEVIPEYMLRYRVKPGMTGWAQVNGWRGNTDTEEQLRKRVEFDFQYIGKWTFWKDVEIMIRTVPAMLLPPAQNV</sequence>
<keyword evidence="4 8" id="KW-0812">Transmembrane</keyword>
<evidence type="ECO:0000259" key="9">
    <source>
        <dbReference type="Pfam" id="PF02397"/>
    </source>
</evidence>
<protein>
    <submittedName>
        <fullName evidence="10">Exopolysaccharide biosynthesis polyprenyl glycosylphosphotransferase</fullName>
    </submittedName>
</protein>
<feature type="transmembrane region" description="Helical" evidence="8">
    <location>
        <begin position="91"/>
        <end position="108"/>
    </location>
</feature>
<keyword evidence="3 10" id="KW-0808">Transferase</keyword>
<dbReference type="AlphaFoldDB" id="A0A6M8HEB6"/>
<evidence type="ECO:0000256" key="4">
    <source>
        <dbReference type="ARBA" id="ARBA00022692"/>
    </source>
</evidence>
<keyword evidence="7" id="KW-0270">Exopolysaccharide synthesis</keyword>
<organism evidence="10 11">
    <name type="scientific">Lichenicola cladoniae</name>
    <dbReference type="NCBI Taxonomy" id="1484109"/>
    <lineage>
        <taxon>Bacteria</taxon>
        <taxon>Pseudomonadati</taxon>
        <taxon>Pseudomonadota</taxon>
        <taxon>Alphaproteobacteria</taxon>
        <taxon>Acetobacterales</taxon>
        <taxon>Acetobacteraceae</taxon>
        <taxon>Lichenicola</taxon>
    </lineage>
</organism>
<dbReference type="GO" id="GO:0016020">
    <property type="term" value="C:membrane"/>
    <property type="evidence" value="ECO:0007669"/>
    <property type="project" value="UniProtKB-SubCell"/>
</dbReference>
<evidence type="ECO:0000313" key="10">
    <source>
        <dbReference type="EMBL" id="QKE88760.1"/>
    </source>
</evidence>